<dbReference type="SUPFAM" id="SSF56112">
    <property type="entry name" value="Protein kinase-like (PK-like)"/>
    <property type="match status" value="1"/>
</dbReference>
<dbReference type="Proteomes" id="UP000005953">
    <property type="component" value="Unassembled WGS sequence"/>
</dbReference>
<gene>
    <name evidence="2" type="ORF">MED297_03847</name>
</gene>
<dbReference type="STRING" id="314283.MED297_03847"/>
<keyword evidence="3" id="KW-1185">Reference proteome</keyword>
<dbReference type="PANTHER" id="PTHR11012:SF30">
    <property type="entry name" value="PROTEIN KINASE-LIKE DOMAIN-CONTAINING"/>
    <property type="match status" value="1"/>
</dbReference>
<dbReference type="SMART" id="SM00587">
    <property type="entry name" value="CHK"/>
    <property type="match status" value="1"/>
</dbReference>
<accession>A4BFX4</accession>
<reference evidence="2 3" key="1">
    <citation type="submission" date="2006-02" db="EMBL/GenBank/DDBJ databases">
        <authorList>
            <person name="Pinhassi J."/>
            <person name="Pedros-Alio C."/>
            <person name="Ferriera S."/>
            <person name="Johnson J."/>
            <person name="Kravitz S."/>
            <person name="Halpern A."/>
            <person name="Remington K."/>
            <person name="Beeson K."/>
            <person name="Tran B."/>
            <person name="Rogers Y.-H."/>
            <person name="Friedman R."/>
            <person name="Venter J.C."/>
        </authorList>
    </citation>
    <scope>NUCLEOTIDE SEQUENCE [LARGE SCALE GENOMIC DNA]</scope>
    <source>
        <strain evidence="2 3">MED297</strain>
    </source>
</reference>
<feature type="domain" description="CHK kinase-like" evidence="1">
    <location>
        <begin position="112"/>
        <end position="268"/>
    </location>
</feature>
<dbReference type="Gene3D" id="3.90.1200.10">
    <property type="match status" value="1"/>
</dbReference>
<protein>
    <recommendedName>
        <fullName evidence="1">CHK kinase-like domain-containing protein</fullName>
    </recommendedName>
</protein>
<dbReference type="RefSeq" id="WP_008047584.1">
    <property type="nucleotide sequence ID" value="NZ_CH724154.1"/>
</dbReference>
<sequence>MTTDDTLGGLLASLGTVVSVEPMQTLWGGYGELSRVFLDGNGPQTVVVKQVAFPLPAAAHPRGWQSDFSHQRKLTSYQVETAWYQHYAPRVSSDCYCPQPLAVQQNENRLDLVLEDLSPHFPVVPEQIELVQVRVCLHWLAHFHARFLSVEPENLWPTGTYWHLDTRPDEYAAMPGSPLKRSAQAIDSALRQTAYQTLVHGDAKLANFCFSEDGQRVAAVDFQYVGRGCGMKDVVYFMTSCLSEAQCFAHAEDLLNVYFAVLADALSDRLTQTERLQLENDWRALYPLAWADFQRFLSGWSPTHWKLNGYMAEQTAQALHYLHRSPE</sequence>
<dbReference type="InterPro" id="IPR015897">
    <property type="entry name" value="CHK_kinase-like"/>
</dbReference>
<evidence type="ECO:0000313" key="2">
    <source>
        <dbReference type="EMBL" id="EAR08992.1"/>
    </source>
</evidence>
<comment type="caution">
    <text evidence="2">The sequence shown here is derived from an EMBL/GenBank/DDBJ whole genome shotgun (WGS) entry which is preliminary data.</text>
</comment>
<dbReference type="AlphaFoldDB" id="A4BFX4"/>
<name>A4BFX4_9GAMM</name>
<dbReference type="Pfam" id="PF02958">
    <property type="entry name" value="EcKL"/>
    <property type="match status" value="1"/>
</dbReference>
<proteinExistence type="predicted"/>
<dbReference type="PANTHER" id="PTHR11012">
    <property type="entry name" value="PROTEIN KINASE-LIKE DOMAIN-CONTAINING"/>
    <property type="match status" value="1"/>
</dbReference>
<evidence type="ECO:0000313" key="3">
    <source>
        <dbReference type="Proteomes" id="UP000005953"/>
    </source>
</evidence>
<dbReference type="EMBL" id="AAOE01000014">
    <property type="protein sequence ID" value="EAR08992.1"/>
    <property type="molecule type" value="Genomic_DNA"/>
</dbReference>
<evidence type="ECO:0000259" key="1">
    <source>
        <dbReference type="SMART" id="SM00587"/>
    </source>
</evidence>
<dbReference type="InterPro" id="IPR011009">
    <property type="entry name" value="Kinase-like_dom_sf"/>
</dbReference>
<organism evidence="2 3">
    <name type="scientific">Reinekea blandensis MED297</name>
    <dbReference type="NCBI Taxonomy" id="314283"/>
    <lineage>
        <taxon>Bacteria</taxon>
        <taxon>Pseudomonadati</taxon>
        <taxon>Pseudomonadota</taxon>
        <taxon>Gammaproteobacteria</taxon>
        <taxon>Oceanospirillales</taxon>
        <taxon>Saccharospirillaceae</taxon>
        <taxon>Reinekea</taxon>
    </lineage>
</organism>
<dbReference type="OrthoDB" id="9769860at2"/>
<dbReference type="HOGENOM" id="CLU_049945_0_0_6"/>
<dbReference type="InterPro" id="IPR004119">
    <property type="entry name" value="EcKL"/>
</dbReference>